<dbReference type="PROSITE" id="PS51471">
    <property type="entry name" value="FE2OG_OXY"/>
    <property type="match status" value="1"/>
</dbReference>
<dbReference type="AlphaFoldDB" id="A0A7S4G1S8"/>
<gene>
    <name evidence="4" type="ORF">EGYM00163_LOCUS33668</name>
</gene>
<name>A0A7S4G1S8_9EUGL</name>
<dbReference type="GO" id="GO:0016491">
    <property type="term" value="F:oxidoreductase activity"/>
    <property type="evidence" value="ECO:0007669"/>
    <property type="project" value="UniProtKB-KW"/>
</dbReference>
<dbReference type="SUPFAM" id="SSF51197">
    <property type="entry name" value="Clavaminate synthase-like"/>
    <property type="match status" value="1"/>
</dbReference>
<feature type="domain" description="Fe2OG dioxygenase" evidence="3">
    <location>
        <begin position="95"/>
        <end position="208"/>
    </location>
</feature>
<dbReference type="Gene3D" id="2.60.120.590">
    <property type="entry name" value="Alpha-ketoglutarate-dependent dioxygenase AlkB-like"/>
    <property type="match status" value="1"/>
</dbReference>
<feature type="region of interest" description="Disordered" evidence="2">
    <location>
        <begin position="206"/>
        <end position="259"/>
    </location>
</feature>
<evidence type="ECO:0000259" key="3">
    <source>
        <dbReference type="PROSITE" id="PS51471"/>
    </source>
</evidence>
<dbReference type="InterPro" id="IPR037151">
    <property type="entry name" value="AlkB-like_sf"/>
</dbReference>
<dbReference type="EMBL" id="HBJA01097266">
    <property type="protein sequence ID" value="CAE0822467.1"/>
    <property type="molecule type" value="Transcribed_RNA"/>
</dbReference>
<organism evidence="4">
    <name type="scientific">Eutreptiella gymnastica</name>
    <dbReference type="NCBI Taxonomy" id="73025"/>
    <lineage>
        <taxon>Eukaryota</taxon>
        <taxon>Discoba</taxon>
        <taxon>Euglenozoa</taxon>
        <taxon>Euglenida</taxon>
        <taxon>Spirocuta</taxon>
        <taxon>Euglenophyceae</taxon>
        <taxon>Eutreptiales</taxon>
        <taxon>Eutreptiaceae</taxon>
        <taxon>Eutreptiella</taxon>
    </lineage>
</organism>
<protein>
    <recommendedName>
        <fullName evidence="3">Fe2OG dioxygenase domain-containing protein</fullName>
    </recommendedName>
</protein>
<reference evidence="4" key="1">
    <citation type="submission" date="2021-01" db="EMBL/GenBank/DDBJ databases">
        <authorList>
            <person name="Corre E."/>
            <person name="Pelletier E."/>
            <person name="Niang G."/>
            <person name="Scheremetjew M."/>
            <person name="Finn R."/>
            <person name="Kale V."/>
            <person name="Holt S."/>
            <person name="Cochrane G."/>
            <person name="Meng A."/>
            <person name="Brown T."/>
            <person name="Cohen L."/>
        </authorList>
    </citation>
    <scope>NUCLEOTIDE SEQUENCE</scope>
    <source>
        <strain evidence="4">CCMP1594</strain>
    </source>
</reference>
<evidence type="ECO:0000256" key="2">
    <source>
        <dbReference type="SAM" id="MobiDB-lite"/>
    </source>
</evidence>
<comment type="similarity">
    <text evidence="1">Belongs to the iron/ascorbate-dependent oxidoreductase family.</text>
</comment>
<feature type="compositionally biased region" description="Pro residues" evidence="2">
    <location>
        <begin position="210"/>
        <end position="222"/>
    </location>
</feature>
<keyword evidence="1" id="KW-0408">Iron</keyword>
<keyword evidence="1" id="KW-0560">Oxidoreductase</keyword>
<dbReference type="GO" id="GO:0046872">
    <property type="term" value="F:metal ion binding"/>
    <property type="evidence" value="ECO:0007669"/>
    <property type="project" value="UniProtKB-KW"/>
</dbReference>
<accession>A0A7S4G1S8</accession>
<evidence type="ECO:0000313" key="4">
    <source>
        <dbReference type="EMBL" id="CAE0822467.1"/>
    </source>
</evidence>
<proteinExistence type="inferred from homology"/>
<keyword evidence="1" id="KW-0479">Metal-binding</keyword>
<dbReference type="InterPro" id="IPR005123">
    <property type="entry name" value="Oxoglu/Fe-dep_dioxygenase_dom"/>
</dbReference>
<evidence type="ECO:0000256" key="1">
    <source>
        <dbReference type="RuleBase" id="RU003682"/>
    </source>
</evidence>
<sequence>MAQVVEGLPDSLAYARVDAATVASALQCIESLPTYSWGKAEGAGSLSRKTINFGWDFVGLERGEKTWIEFPEEIATLRDAVVAALAPHAPGPGAQYDNVIVSIYGPGEGLQAHFDRDERADRGISRIYYFGEQVLGVVLVPDEEGHLQYQHHPAKGEKPPPDSPVLFALPEEVGTCFCMQGQVRHWPYYHSVSAVAQKRVSLTIRTTHFHPPPPSADAPVPPLNTAGVTASGTGDHAEGGSPRDPPSPRPSPTTGLTGDEEIGCVCAIL</sequence>